<feature type="binding site" evidence="4">
    <location>
        <position position="172"/>
    </location>
    <ligand>
        <name>Mg(2+)</name>
        <dbReference type="ChEBI" id="CHEBI:18420"/>
    </ligand>
</feature>
<organism evidence="6 7">
    <name type="scientific">Priestia koreensis</name>
    <dbReference type="NCBI Taxonomy" id="284581"/>
    <lineage>
        <taxon>Bacteria</taxon>
        <taxon>Bacillati</taxon>
        <taxon>Bacillota</taxon>
        <taxon>Bacilli</taxon>
        <taxon>Bacillales</taxon>
        <taxon>Bacillaceae</taxon>
        <taxon>Priestia</taxon>
    </lineage>
</organism>
<feature type="active site" description="Nucleophile" evidence="2">
    <location>
        <position position="11"/>
    </location>
</feature>
<dbReference type="NCBIfam" id="TIGR01990">
    <property type="entry name" value="bPGM"/>
    <property type="match status" value="1"/>
</dbReference>
<dbReference type="InterPro" id="IPR010972">
    <property type="entry name" value="Beta-PGM"/>
</dbReference>
<feature type="site" description="Important for catalytic activity and assists the phosphoryl transfer reaction to Asp8 by balancing charge and orienting the reacting groups" evidence="5">
    <location>
        <position position="116"/>
    </location>
</feature>
<feature type="binding site" evidence="3">
    <location>
        <begin position="116"/>
        <end position="120"/>
    </location>
    <ligand>
        <name>substrate</name>
    </ligand>
</feature>
<proteinExistence type="inferred from homology"/>
<feature type="binding site" evidence="3">
    <location>
        <position position="78"/>
    </location>
    <ligand>
        <name>substrate</name>
    </ligand>
</feature>
<feature type="binding site" evidence="4">
    <location>
        <position position="11"/>
    </location>
    <ligand>
        <name>Mg(2+)</name>
        <dbReference type="ChEBI" id="CHEBI:18420"/>
    </ligand>
</feature>
<dbReference type="PRINTS" id="PR00413">
    <property type="entry name" value="HADHALOGNASE"/>
</dbReference>
<evidence type="ECO:0000256" key="1">
    <source>
        <dbReference type="ARBA" id="ARBA00006171"/>
    </source>
</evidence>
<keyword evidence="4" id="KW-0479">Metal-binding</keyword>
<dbReference type="InterPro" id="IPR023214">
    <property type="entry name" value="HAD_sf"/>
</dbReference>
<dbReference type="EC" id="5.4.2.6" evidence="6"/>
<keyword evidence="4" id="KW-0460">Magnesium</keyword>
<dbReference type="PANTHER" id="PTHR18901">
    <property type="entry name" value="2-DEOXYGLUCOSE-6-PHOSPHATE PHOSPHATASE 2"/>
    <property type="match status" value="1"/>
</dbReference>
<dbReference type="RefSeq" id="WP_053403790.1">
    <property type="nucleotide sequence ID" value="NZ_JAUKEN010000003.1"/>
</dbReference>
<comment type="caution">
    <text evidence="6">The sequence shown here is derived from an EMBL/GenBank/DDBJ whole genome shotgun (WGS) entry which is preliminary data.</text>
</comment>
<dbReference type="PATRIC" id="fig|284581.3.peg.3473"/>
<accession>A0A0M0KES8</accession>
<evidence type="ECO:0000256" key="5">
    <source>
        <dbReference type="PIRSR" id="PIRSR610972-4"/>
    </source>
</evidence>
<dbReference type="EMBL" id="LILC01000037">
    <property type="protein sequence ID" value="KOO37350.1"/>
    <property type="molecule type" value="Genomic_DNA"/>
</dbReference>
<dbReference type="NCBIfam" id="TIGR02009">
    <property type="entry name" value="PGMB-YQAB-SF"/>
    <property type="match status" value="1"/>
</dbReference>
<feature type="site" description="Important for catalytic activity and assists the phosphoryl transfer reaction to Asp8 by balancing charge and orienting the reacting groups" evidence="5">
    <location>
        <position position="147"/>
    </location>
</feature>
<feature type="binding site" evidence="3">
    <location>
        <begin position="46"/>
        <end position="51"/>
    </location>
    <ligand>
        <name>substrate</name>
    </ligand>
</feature>
<dbReference type="Proteomes" id="UP000037558">
    <property type="component" value="Unassembled WGS sequence"/>
</dbReference>
<evidence type="ECO:0000256" key="3">
    <source>
        <dbReference type="PIRSR" id="PIRSR610972-2"/>
    </source>
</evidence>
<comment type="cofactor">
    <cofactor evidence="4">
        <name>Mg(2+)</name>
        <dbReference type="ChEBI" id="CHEBI:18420"/>
    </cofactor>
    <text evidence="4">Binds 2 magnesium ions per subunit.</text>
</comment>
<sequence length="226" mass="25043">MRRTLEAVIFDLDGVIANTVEFYYIATKKIADEIGVPFTRERNQQLQGLSRGKTVETLISESGKTFSDEQKKTWATQKNKDYQELIRTMNASSILPGIQSLLGELKKSSIKVGIASSSSNAKRVIQYLGIQEHLDHVVDIEKIKNGKPDPEIFLTAAQNLNVSPENCVGIEDGQAGLSAIKTAGMFSIGVGEHKEMEEADWHVKSTAEITLDQILQRFNDKINGFS</sequence>
<dbReference type="InterPro" id="IPR023198">
    <property type="entry name" value="PGP-like_dom2"/>
</dbReference>
<dbReference type="CDD" id="cd02598">
    <property type="entry name" value="HAD_BPGM"/>
    <property type="match status" value="1"/>
</dbReference>
<feature type="binding site" evidence="4">
    <location>
        <position position="171"/>
    </location>
    <ligand>
        <name>Mg(2+)</name>
        <dbReference type="ChEBI" id="CHEBI:18420"/>
    </ligand>
</feature>
<evidence type="ECO:0000256" key="2">
    <source>
        <dbReference type="PIRSR" id="PIRSR610972-1"/>
    </source>
</evidence>
<dbReference type="Pfam" id="PF13419">
    <property type="entry name" value="HAD_2"/>
    <property type="match status" value="1"/>
</dbReference>
<gene>
    <name evidence="6" type="ORF">AMD01_23065</name>
</gene>
<dbReference type="PANTHER" id="PTHR18901:SF38">
    <property type="entry name" value="PSEUDOURIDINE-5'-PHOSPHATASE"/>
    <property type="match status" value="1"/>
</dbReference>
<evidence type="ECO:0000313" key="7">
    <source>
        <dbReference type="Proteomes" id="UP000037558"/>
    </source>
</evidence>
<evidence type="ECO:0000256" key="4">
    <source>
        <dbReference type="PIRSR" id="PIRSR610972-3"/>
    </source>
</evidence>
<dbReference type="GO" id="GO:0005975">
    <property type="term" value="P:carbohydrate metabolic process"/>
    <property type="evidence" value="ECO:0007669"/>
    <property type="project" value="InterPro"/>
</dbReference>
<keyword evidence="6" id="KW-0413">Isomerase</keyword>
<dbReference type="InterPro" id="IPR010976">
    <property type="entry name" value="B-phosphoglucomutase_hydrolase"/>
</dbReference>
<dbReference type="AlphaFoldDB" id="A0A0M0KES8"/>
<dbReference type="SFLD" id="SFLDG01135">
    <property type="entry name" value="C1.5.6:_HAD__Beta-PGM__Phospha"/>
    <property type="match status" value="1"/>
</dbReference>
<feature type="active site" description="Proton donor/acceptor" evidence="2">
    <location>
        <position position="13"/>
    </location>
</feature>
<feature type="binding site" evidence="3">
    <location>
        <begin position="11"/>
        <end position="13"/>
    </location>
    <ligand>
        <name>substrate</name>
    </ligand>
</feature>
<dbReference type="GO" id="GO:0000287">
    <property type="term" value="F:magnesium ion binding"/>
    <property type="evidence" value="ECO:0007669"/>
    <property type="project" value="InterPro"/>
</dbReference>
<feature type="binding site" evidence="4">
    <location>
        <position position="13"/>
    </location>
    <ligand>
        <name>Mg(2+)</name>
        <dbReference type="ChEBI" id="CHEBI:18420"/>
    </ligand>
</feature>
<protein>
    <submittedName>
        <fullName evidence="6">Beta-phosphoglucomutase</fullName>
        <ecNumber evidence="6">5.4.2.6</ecNumber>
    </submittedName>
</protein>
<dbReference type="STRING" id="284581.AMD01_23065"/>
<comment type="similarity">
    <text evidence="1">Belongs to the HAD-like hydrolase superfamily. CbbY/CbbZ/Gph/YieH family.</text>
</comment>
<keyword evidence="7" id="KW-1185">Reference proteome</keyword>
<dbReference type="Gene3D" id="3.40.50.1000">
    <property type="entry name" value="HAD superfamily/HAD-like"/>
    <property type="match status" value="1"/>
</dbReference>
<dbReference type="InterPro" id="IPR041492">
    <property type="entry name" value="HAD_2"/>
</dbReference>
<reference evidence="7" key="1">
    <citation type="submission" date="2015-08" db="EMBL/GenBank/DDBJ databases">
        <title>Fjat-14210 dsm16467.</title>
        <authorList>
            <person name="Liu B."/>
            <person name="Wang J."/>
            <person name="Zhu Y."/>
            <person name="Liu G."/>
            <person name="Chen Q."/>
            <person name="Chen Z."/>
            <person name="Lan J."/>
            <person name="Che J."/>
            <person name="Ge C."/>
            <person name="Shi H."/>
            <person name="Pan Z."/>
            <person name="Liu X."/>
        </authorList>
    </citation>
    <scope>NUCLEOTIDE SEQUENCE [LARGE SCALE GENOMIC DNA]</scope>
    <source>
        <strain evidence="7">DSM 16467</strain>
    </source>
</reference>
<dbReference type="SFLD" id="SFLDG01129">
    <property type="entry name" value="C1.5:_HAD__Beta-PGM__Phosphata"/>
    <property type="match status" value="1"/>
</dbReference>
<dbReference type="SFLD" id="SFLDS00003">
    <property type="entry name" value="Haloacid_Dehalogenase"/>
    <property type="match status" value="1"/>
</dbReference>
<dbReference type="OrthoDB" id="9797743at2"/>
<dbReference type="InterPro" id="IPR006439">
    <property type="entry name" value="HAD-SF_hydro_IA"/>
</dbReference>
<dbReference type="SUPFAM" id="SSF56784">
    <property type="entry name" value="HAD-like"/>
    <property type="match status" value="1"/>
</dbReference>
<dbReference type="NCBIfam" id="TIGR01509">
    <property type="entry name" value="HAD-SF-IA-v3"/>
    <property type="match status" value="1"/>
</dbReference>
<evidence type="ECO:0000313" key="6">
    <source>
        <dbReference type="EMBL" id="KOO37350.1"/>
    </source>
</evidence>
<dbReference type="GO" id="GO:0008801">
    <property type="term" value="F:beta-phosphoglucomutase activity"/>
    <property type="evidence" value="ECO:0007669"/>
    <property type="project" value="UniProtKB-EC"/>
</dbReference>
<feature type="binding site" evidence="3">
    <location>
        <position position="147"/>
    </location>
    <ligand>
        <name>substrate</name>
    </ligand>
</feature>
<dbReference type="InterPro" id="IPR036412">
    <property type="entry name" value="HAD-like_sf"/>
</dbReference>
<name>A0A0M0KES8_9BACI</name>
<dbReference type="Gene3D" id="1.10.150.240">
    <property type="entry name" value="Putative phosphatase, domain 2"/>
    <property type="match status" value="1"/>
</dbReference>